<comment type="subcellular location">
    <subcellularLocation>
        <location evidence="1">Cell membrane</location>
        <topology evidence="1">Multi-pass membrane protein</topology>
    </subcellularLocation>
</comment>
<evidence type="ECO:0000256" key="2">
    <source>
        <dbReference type="ARBA" id="ARBA00022475"/>
    </source>
</evidence>
<evidence type="ECO:0000256" key="1">
    <source>
        <dbReference type="ARBA" id="ARBA00004651"/>
    </source>
</evidence>
<protein>
    <recommendedName>
        <fullName evidence="7">VTT domain-containing protein</fullName>
    </recommendedName>
</protein>
<feature type="transmembrane region" description="Helical" evidence="6">
    <location>
        <begin position="6"/>
        <end position="28"/>
    </location>
</feature>
<dbReference type="InterPro" id="IPR051311">
    <property type="entry name" value="DedA_domain"/>
</dbReference>
<dbReference type="EMBL" id="MHUZ01000034">
    <property type="protein sequence ID" value="OHA84896.1"/>
    <property type="molecule type" value="Genomic_DNA"/>
</dbReference>
<keyword evidence="4 6" id="KW-1133">Transmembrane helix</keyword>
<proteinExistence type="predicted"/>
<reference evidence="8 9" key="1">
    <citation type="journal article" date="2016" name="Nat. Commun.">
        <title>Thousands of microbial genomes shed light on interconnected biogeochemical processes in an aquifer system.</title>
        <authorList>
            <person name="Anantharaman K."/>
            <person name="Brown C.T."/>
            <person name="Hug L.A."/>
            <person name="Sharon I."/>
            <person name="Castelle C.J."/>
            <person name="Probst A.J."/>
            <person name="Thomas B.C."/>
            <person name="Singh A."/>
            <person name="Wilkins M.J."/>
            <person name="Karaoz U."/>
            <person name="Brodie E.L."/>
            <person name="Williams K.H."/>
            <person name="Hubbard S.S."/>
            <person name="Banfield J.F."/>
        </authorList>
    </citation>
    <scope>NUCLEOTIDE SEQUENCE [LARGE SCALE GENOMIC DNA]</scope>
</reference>
<dbReference type="PANTHER" id="PTHR42709:SF6">
    <property type="entry name" value="UNDECAPRENYL PHOSPHATE TRANSPORTER A"/>
    <property type="match status" value="1"/>
</dbReference>
<keyword evidence="5 6" id="KW-0472">Membrane</keyword>
<feature type="transmembrane region" description="Helical" evidence="6">
    <location>
        <begin position="132"/>
        <end position="157"/>
    </location>
</feature>
<keyword evidence="3 6" id="KW-0812">Transmembrane</keyword>
<evidence type="ECO:0000256" key="5">
    <source>
        <dbReference type="ARBA" id="ARBA00023136"/>
    </source>
</evidence>
<organism evidence="8 9">
    <name type="scientific">Candidatus Yonathbacteria bacterium RIFOXYD1_FULL_52_36</name>
    <dbReference type="NCBI Taxonomy" id="1802730"/>
    <lineage>
        <taxon>Bacteria</taxon>
        <taxon>Candidatus Yonathiibacteriota</taxon>
    </lineage>
</organism>
<feature type="domain" description="VTT" evidence="7">
    <location>
        <begin position="31"/>
        <end position="154"/>
    </location>
</feature>
<dbReference type="AlphaFoldDB" id="A0A1G2SIQ9"/>
<evidence type="ECO:0000259" key="7">
    <source>
        <dbReference type="Pfam" id="PF09335"/>
    </source>
</evidence>
<feature type="transmembrane region" description="Helical" evidence="6">
    <location>
        <begin position="163"/>
        <end position="182"/>
    </location>
</feature>
<dbReference type="Proteomes" id="UP000178168">
    <property type="component" value="Unassembled WGS sequence"/>
</dbReference>
<dbReference type="GO" id="GO:0005886">
    <property type="term" value="C:plasma membrane"/>
    <property type="evidence" value="ECO:0007669"/>
    <property type="project" value="UniProtKB-SubCell"/>
</dbReference>
<accession>A0A1G2SIQ9</accession>
<dbReference type="InterPro" id="IPR032816">
    <property type="entry name" value="VTT_dom"/>
</dbReference>
<sequence length="211" mass="23197">MSEATIEMIIIAASYGGIFLMMILNGAVSFPSSQVLYILVGYFIARGDLALVPAVIAGSIGNMIGNMILYEIARRKGIEYITRFKLFPPEITRRTEIAFKKRGAWFVFVGKLLPAIKVFVPIPAGIGKMHRGLFAAIMVVATSIWVLPFTAVGYYFGKSRDVFGAYAFVLLAIAIVVVALFFRYLKSSDVERELTALDEGESRHTNTPSAP</sequence>
<comment type="caution">
    <text evidence="8">The sequence shown here is derived from an EMBL/GenBank/DDBJ whole genome shotgun (WGS) entry which is preliminary data.</text>
</comment>
<feature type="transmembrane region" description="Helical" evidence="6">
    <location>
        <begin position="103"/>
        <end position="120"/>
    </location>
</feature>
<gene>
    <name evidence="8" type="ORF">A2591_01050</name>
</gene>
<keyword evidence="2" id="KW-1003">Cell membrane</keyword>
<evidence type="ECO:0000313" key="8">
    <source>
        <dbReference type="EMBL" id="OHA84896.1"/>
    </source>
</evidence>
<name>A0A1G2SIQ9_9BACT</name>
<evidence type="ECO:0000256" key="6">
    <source>
        <dbReference type="SAM" id="Phobius"/>
    </source>
</evidence>
<evidence type="ECO:0000256" key="4">
    <source>
        <dbReference type="ARBA" id="ARBA00022989"/>
    </source>
</evidence>
<dbReference type="Pfam" id="PF09335">
    <property type="entry name" value="VTT_dom"/>
    <property type="match status" value="1"/>
</dbReference>
<evidence type="ECO:0000313" key="9">
    <source>
        <dbReference type="Proteomes" id="UP000178168"/>
    </source>
</evidence>
<dbReference type="PANTHER" id="PTHR42709">
    <property type="entry name" value="ALKALINE PHOSPHATASE LIKE PROTEIN"/>
    <property type="match status" value="1"/>
</dbReference>
<dbReference type="STRING" id="1802730.A2591_01050"/>
<evidence type="ECO:0000256" key="3">
    <source>
        <dbReference type="ARBA" id="ARBA00022692"/>
    </source>
</evidence>